<accession>A0A432VWM1</accession>
<evidence type="ECO:0000313" key="12">
    <source>
        <dbReference type="Proteomes" id="UP000288395"/>
    </source>
</evidence>
<dbReference type="Proteomes" id="UP000288395">
    <property type="component" value="Unassembled WGS sequence"/>
</dbReference>
<evidence type="ECO:0000256" key="3">
    <source>
        <dbReference type="ARBA" id="ARBA00012239"/>
    </source>
</evidence>
<keyword evidence="4" id="KW-0479">Metal-binding</keyword>
<evidence type="ECO:0000256" key="5">
    <source>
        <dbReference type="ARBA" id="ARBA00022898"/>
    </source>
</evidence>
<evidence type="ECO:0000256" key="9">
    <source>
        <dbReference type="RuleBase" id="RU004504"/>
    </source>
</evidence>
<dbReference type="Gene3D" id="3.40.640.10">
    <property type="entry name" value="Type I PLP-dependent aspartate aminotransferase-like (Major domain)"/>
    <property type="match status" value="1"/>
</dbReference>
<dbReference type="SUPFAM" id="SSF53383">
    <property type="entry name" value="PLP-dependent transferases"/>
    <property type="match status" value="1"/>
</dbReference>
<dbReference type="InterPro" id="IPR020578">
    <property type="entry name" value="Aminotrans_V_PyrdxlP_BS"/>
</dbReference>
<dbReference type="EC" id="2.8.1.7" evidence="3"/>
<evidence type="ECO:0000256" key="1">
    <source>
        <dbReference type="ARBA" id="ARBA00001933"/>
    </source>
</evidence>
<evidence type="ECO:0000256" key="7">
    <source>
        <dbReference type="ARBA" id="ARBA00023014"/>
    </source>
</evidence>
<reference evidence="12" key="1">
    <citation type="journal article" date="2018" name="Front. Microbiol.">
        <title>Genome-Based Analysis Reveals the Taxonomy and Diversity of the Family Idiomarinaceae.</title>
        <authorList>
            <person name="Liu Y."/>
            <person name="Lai Q."/>
            <person name="Shao Z."/>
        </authorList>
    </citation>
    <scope>NUCLEOTIDE SEQUENCE [LARGE SCALE GENOMIC DNA]</scope>
    <source>
        <strain evidence="12">GBPy7</strain>
    </source>
</reference>
<evidence type="ECO:0000313" key="11">
    <source>
        <dbReference type="EMBL" id="RUO21104.1"/>
    </source>
</evidence>
<comment type="caution">
    <text evidence="11">The sequence shown here is derived from an EMBL/GenBank/DDBJ whole genome shotgun (WGS) entry which is preliminary data.</text>
</comment>
<dbReference type="Pfam" id="PF00266">
    <property type="entry name" value="Aminotran_5"/>
    <property type="match status" value="1"/>
</dbReference>
<dbReference type="SUPFAM" id="SSF52821">
    <property type="entry name" value="Rhodanese/Cell cycle control phosphatase"/>
    <property type="match status" value="1"/>
</dbReference>
<evidence type="ECO:0000256" key="4">
    <source>
        <dbReference type="ARBA" id="ARBA00022723"/>
    </source>
</evidence>
<dbReference type="InterPro" id="IPR036873">
    <property type="entry name" value="Rhodanese-like_dom_sf"/>
</dbReference>
<evidence type="ECO:0000256" key="8">
    <source>
        <dbReference type="ARBA" id="ARBA00050776"/>
    </source>
</evidence>
<comment type="cofactor">
    <cofactor evidence="1 9">
        <name>pyridoxal 5'-phosphate</name>
        <dbReference type="ChEBI" id="CHEBI:597326"/>
    </cofactor>
</comment>
<organism evidence="11 12">
    <name type="scientific">Aliidiomarina iranensis</name>
    <dbReference type="NCBI Taxonomy" id="1434071"/>
    <lineage>
        <taxon>Bacteria</taxon>
        <taxon>Pseudomonadati</taxon>
        <taxon>Pseudomonadota</taxon>
        <taxon>Gammaproteobacteria</taxon>
        <taxon>Alteromonadales</taxon>
        <taxon>Idiomarinaceae</taxon>
        <taxon>Aliidiomarina</taxon>
    </lineage>
</organism>
<dbReference type="CDD" id="cd00158">
    <property type="entry name" value="RHOD"/>
    <property type="match status" value="1"/>
</dbReference>
<keyword evidence="5" id="KW-0663">Pyridoxal phosphate</keyword>
<dbReference type="InterPro" id="IPR000192">
    <property type="entry name" value="Aminotrans_V_dom"/>
</dbReference>
<comment type="catalytic activity">
    <reaction evidence="8">
        <text>(sulfur carrier)-H + L-cysteine = (sulfur carrier)-SH + L-alanine</text>
        <dbReference type="Rhea" id="RHEA:43892"/>
        <dbReference type="Rhea" id="RHEA-COMP:14737"/>
        <dbReference type="Rhea" id="RHEA-COMP:14739"/>
        <dbReference type="ChEBI" id="CHEBI:29917"/>
        <dbReference type="ChEBI" id="CHEBI:35235"/>
        <dbReference type="ChEBI" id="CHEBI:57972"/>
        <dbReference type="ChEBI" id="CHEBI:64428"/>
        <dbReference type="EC" id="2.8.1.7"/>
    </reaction>
</comment>
<dbReference type="Gene3D" id="3.90.1150.10">
    <property type="entry name" value="Aspartate Aminotransferase, domain 1"/>
    <property type="match status" value="1"/>
</dbReference>
<dbReference type="OrthoDB" id="9808002at2"/>
<feature type="domain" description="Aminotransferase class V" evidence="10">
    <location>
        <begin position="9"/>
        <end position="378"/>
    </location>
</feature>
<evidence type="ECO:0000256" key="6">
    <source>
        <dbReference type="ARBA" id="ARBA00023004"/>
    </source>
</evidence>
<keyword evidence="7" id="KW-0411">Iron-sulfur</keyword>
<dbReference type="InterPro" id="IPR015422">
    <property type="entry name" value="PyrdxlP-dep_Trfase_small"/>
</dbReference>
<dbReference type="AlphaFoldDB" id="A0A432VWM1"/>
<dbReference type="GO" id="GO:0031071">
    <property type="term" value="F:cysteine desulfurase activity"/>
    <property type="evidence" value="ECO:0007669"/>
    <property type="project" value="UniProtKB-EC"/>
</dbReference>
<name>A0A432VWM1_9GAMM</name>
<dbReference type="PANTHER" id="PTHR11601:SF34">
    <property type="entry name" value="CYSTEINE DESULFURASE"/>
    <property type="match status" value="1"/>
</dbReference>
<comment type="similarity">
    <text evidence="2">Belongs to the class-V pyridoxal-phosphate-dependent aminotransferase family. NifS/IscS subfamily.</text>
</comment>
<sequence length="599" mass="65583">MPYLCVPEIFLDANATTPVLPEIFEVMQNVCCSQYGNPSSSHLAGTKPKKILADTRTAAAELFNVNDGRFIFNSGATEGINTAVLSALAPYTGSEQTRKCLLYGATEHKAVPEALKHWNQVLGLKAQLLEIPTNQFGELDLEFIEKNLSKALMLCTMGANNETGVVQNLEEVNSLLNHSSKVPWLVDSVQVLGKVPLDLGKLAIDYATFSAHKLYGPKGTGCLFVRDSAPYTPLQQGGGQECGERGGTENMAGIAALGRIFQWLKAPGTSPFQDMNQLLAYRDQILSALRHLFPDLVLNQPYPGSLPTTLNFAVPGFDSSQLIAMFDAAGIRVSAGSACSKGRPQSFVLKAMGLPSWQCEGAIRLSFGPASSPEFIQQVTQRIEEMAKRRNATATPTNNELWVPDPFALGFAGFADNVNKTLYYAGDILQVEQYLQQRFSNSEWQLTKLEAGKHEFGDFFFKIADANHFTIGHNYTGNALAFTSGGVVITEKQCEDVEIISAEEVIRRNFVLIDVRERLEFTMQSLTDTEYSVIESERHDWCRLALSYTHDKATEAAITVCRSGGRSLKAAALIHAASRAKVYSCSDGATDIFQLLAEK</sequence>
<dbReference type="InterPro" id="IPR015421">
    <property type="entry name" value="PyrdxlP-dep_Trfase_major"/>
</dbReference>
<dbReference type="Gene3D" id="3.40.250.10">
    <property type="entry name" value="Rhodanese-like domain"/>
    <property type="match status" value="1"/>
</dbReference>
<dbReference type="GO" id="GO:0046872">
    <property type="term" value="F:metal ion binding"/>
    <property type="evidence" value="ECO:0007669"/>
    <property type="project" value="UniProtKB-KW"/>
</dbReference>
<evidence type="ECO:0000256" key="2">
    <source>
        <dbReference type="ARBA" id="ARBA00006490"/>
    </source>
</evidence>
<evidence type="ECO:0000259" key="10">
    <source>
        <dbReference type="Pfam" id="PF00266"/>
    </source>
</evidence>
<dbReference type="Gene3D" id="1.10.260.50">
    <property type="match status" value="1"/>
</dbReference>
<keyword evidence="12" id="KW-1185">Reference proteome</keyword>
<dbReference type="PANTHER" id="PTHR11601">
    <property type="entry name" value="CYSTEINE DESULFURYLASE FAMILY MEMBER"/>
    <property type="match status" value="1"/>
</dbReference>
<dbReference type="InterPro" id="IPR015424">
    <property type="entry name" value="PyrdxlP-dep_Trfase"/>
</dbReference>
<dbReference type="PROSITE" id="PS00595">
    <property type="entry name" value="AA_TRANSFER_CLASS_5"/>
    <property type="match status" value="1"/>
</dbReference>
<keyword evidence="6" id="KW-0408">Iron</keyword>
<protein>
    <recommendedName>
        <fullName evidence="3">cysteine desulfurase</fullName>
        <ecNumber evidence="3">2.8.1.7</ecNumber>
    </recommendedName>
</protein>
<dbReference type="RefSeq" id="WP_126766624.1">
    <property type="nucleotide sequence ID" value="NZ_PIPJ01000003.1"/>
</dbReference>
<proteinExistence type="inferred from homology"/>
<gene>
    <name evidence="11" type="ORF">CWE08_05785</name>
</gene>
<dbReference type="GO" id="GO:0051536">
    <property type="term" value="F:iron-sulfur cluster binding"/>
    <property type="evidence" value="ECO:0007669"/>
    <property type="project" value="UniProtKB-KW"/>
</dbReference>
<dbReference type="EMBL" id="PIPJ01000003">
    <property type="protein sequence ID" value="RUO21104.1"/>
    <property type="molecule type" value="Genomic_DNA"/>
</dbReference>